<dbReference type="EMBL" id="CAGI01000179">
    <property type="protein sequence ID" value="CCF53034.1"/>
    <property type="molecule type" value="Genomic_DNA"/>
</dbReference>
<protein>
    <recommendedName>
        <fullName evidence="1">Retrovirus-related Pol polyprotein from transposon TNT 1-94-like beta-barrel domain-containing protein</fullName>
    </recommendedName>
</protein>
<dbReference type="Proteomes" id="UP000006174">
    <property type="component" value="Unassembled WGS sequence"/>
</dbReference>
<dbReference type="Pfam" id="PF22936">
    <property type="entry name" value="Pol_BBD"/>
    <property type="match status" value="1"/>
</dbReference>
<name>I2G1J1_USTHO</name>
<evidence type="ECO:0000313" key="2">
    <source>
        <dbReference type="EMBL" id="CCF53034.1"/>
    </source>
</evidence>
<dbReference type="AlphaFoldDB" id="I2G1J1"/>
<feature type="domain" description="Retrovirus-related Pol polyprotein from transposon TNT 1-94-like beta-barrel" evidence="1">
    <location>
        <begin position="230"/>
        <end position="306"/>
    </location>
</feature>
<comment type="caution">
    <text evidence="2">The sequence shown here is derived from an EMBL/GenBank/DDBJ whole genome shotgun (WGS) entry which is preliminary data.</text>
</comment>
<proteinExistence type="predicted"/>
<gene>
    <name evidence="2" type="ORF">UHOR_15796</name>
</gene>
<sequence length="333" mass="37473">MLHKQAEISAYKKPSCQCTLHQELLYINDALKETAKLTTKDWYAWNPRLQSILSTWSPALKHLNGITKLGNSKFDQKLDRKLCTIIQSHAKLMGQDNINFLFMQPTKAEPWRFHELCASLPLTKISWAKAESMGHKLMPVLKIKRVTDQARFIPAYHNCITNLQDNGQARDYKADDMSIKSSNRSDSGKTTQALEASSQVMNQATDCMAKPDPDQQQRCYYCHDQQCNTWIVDLAATDHITNGNQLLISLHSVYTGFAKTAGGRMICIVAKGEVAINLNACEVHLDNGLYLPDASRNLVSVWALANDSICGNMWCITISIEVSTDHCQHSVQR</sequence>
<organism evidence="2 3">
    <name type="scientific">Ustilago hordei</name>
    <name type="common">Barley covered smut fungus</name>
    <dbReference type="NCBI Taxonomy" id="120017"/>
    <lineage>
        <taxon>Eukaryota</taxon>
        <taxon>Fungi</taxon>
        <taxon>Dikarya</taxon>
        <taxon>Basidiomycota</taxon>
        <taxon>Ustilaginomycotina</taxon>
        <taxon>Ustilaginomycetes</taxon>
        <taxon>Ustilaginales</taxon>
        <taxon>Ustilaginaceae</taxon>
        <taxon>Ustilago</taxon>
    </lineage>
</organism>
<keyword evidence="3" id="KW-1185">Reference proteome</keyword>
<evidence type="ECO:0000259" key="1">
    <source>
        <dbReference type="Pfam" id="PF22936"/>
    </source>
</evidence>
<dbReference type="InterPro" id="IPR054722">
    <property type="entry name" value="PolX-like_BBD"/>
</dbReference>
<dbReference type="STRING" id="1128400.I2G1J1"/>
<accession>I2G1J1</accession>
<dbReference type="HOGENOM" id="CLU_834698_0_0_1"/>
<evidence type="ECO:0000313" key="3">
    <source>
        <dbReference type="Proteomes" id="UP000006174"/>
    </source>
</evidence>
<reference evidence="2 3" key="1">
    <citation type="journal article" date="2012" name="Plant Cell">
        <title>Genome comparison of barley and maize smut fungi reveals targeted loss of RNA silencing components and species-specific presence of transposable elements.</title>
        <authorList>
            <person name="Laurie J.D."/>
            <person name="Ali S."/>
            <person name="Linning R."/>
            <person name="Mannhaupt G."/>
            <person name="Wong P."/>
            <person name="Gueldener U."/>
            <person name="Muensterkoetter M."/>
            <person name="Moore R."/>
            <person name="Kahmann R."/>
            <person name="Bakkeren G."/>
            <person name="Schirawski J."/>
        </authorList>
    </citation>
    <scope>NUCLEOTIDE SEQUENCE [LARGE SCALE GENOMIC DNA]</scope>
    <source>
        <strain evidence="3">Uh4875-4</strain>
    </source>
</reference>